<dbReference type="Gene3D" id="1.10.287.1490">
    <property type="match status" value="1"/>
</dbReference>
<dbReference type="InterPro" id="IPR051235">
    <property type="entry name" value="CEP152/SHC-Transforming"/>
</dbReference>
<gene>
    <name evidence="3" type="ORF">TVAG_465850</name>
</gene>
<dbReference type="AlphaFoldDB" id="A2EX66"/>
<keyword evidence="1" id="KW-0175">Coiled coil</keyword>
<organism evidence="3 4">
    <name type="scientific">Trichomonas vaginalis (strain ATCC PRA-98 / G3)</name>
    <dbReference type="NCBI Taxonomy" id="412133"/>
    <lineage>
        <taxon>Eukaryota</taxon>
        <taxon>Metamonada</taxon>
        <taxon>Parabasalia</taxon>
        <taxon>Trichomonadida</taxon>
        <taxon>Trichomonadidae</taxon>
        <taxon>Trichomonas</taxon>
    </lineage>
</organism>
<keyword evidence="4" id="KW-1185">Reference proteome</keyword>
<dbReference type="VEuPathDB" id="TrichDB:TVAGG3_0503730"/>
<dbReference type="STRING" id="5722.A2EX66"/>
<dbReference type="Proteomes" id="UP000001542">
    <property type="component" value="Unassembled WGS sequence"/>
</dbReference>
<feature type="compositionally biased region" description="Basic and acidic residues" evidence="2">
    <location>
        <begin position="738"/>
        <end position="758"/>
    </location>
</feature>
<dbReference type="PANTHER" id="PTHR10337">
    <property type="entry name" value="SHC TRANSFORMING PROTEIN"/>
    <property type="match status" value="1"/>
</dbReference>
<proteinExistence type="predicted"/>
<accession>A2EX66</accession>
<dbReference type="InParanoid" id="A2EX66"/>
<evidence type="ECO:0000313" key="4">
    <source>
        <dbReference type="Proteomes" id="UP000001542"/>
    </source>
</evidence>
<evidence type="ECO:0000256" key="1">
    <source>
        <dbReference type="SAM" id="Coils"/>
    </source>
</evidence>
<evidence type="ECO:0000313" key="3">
    <source>
        <dbReference type="EMBL" id="EAY02725.1"/>
    </source>
</evidence>
<dbReference type="RefSeq" id="XP_001314948.1">
    <property type="nucleotide sequence ID" value="XM_001314913.1"/>
</dbReference>
<reference evidence="3" key="2">
    <citation type="journal article" date="2007" name="Science">
        <title>Draft genome sequence of the sexually transmitted pathogen Trichomonas vaginalis.</title>
        <authorList>
            <person name="Carlton J.M."/>
            <person name="Hirt R.P."/>
            <person name="Silva J.C."/>
            <person name="Delcher A.L."/>
            <person name="Schatz M."/>
            <person name="Zhao Q."/>
            <person name="Wortman J.R."/>
            <person name="Bidwell S.L."/>
            <person name="Alsmark U.C.M."/>
            <person name="Besteiro S."/>
            <person name="Sicheritz-Ponten T."/>
            <person name="Noel C.J."/>
            <person name="Dacks J.B."/>
            <person name="Foster P.G."/>
            <person name="Simillion C."/>
            <person name="Van de Peer Y."/>
            <person name="Miranda-Saavedra D."/>
            <person name="Barton G.J."/>
            <person name="Westrop G.D."/>
            <person name="Mueller S."/>
            <person name="Dessi D."/>
            <person name="Fiori P.L."/>
            <person name="Ren Q."/>
            <person name="Paulsen I."/>
            <person name="Zhang H."/>
            <person name="Bastida-Corcuera F.D."/>
            <person name="Simoes-Barbosa A."/>
            <person name="Brown M.T."/>
            <person name="Hayes R.D."/>
            <person name="Mukherjee M."/>
            <person name="Okumura C.Y."/>
            <person name="Schneider R."/>
            <person name="Smith A.J."/>
            <person name="Vanacova S."/>
            <person name="Villalvazo M."/>
            <person name="Haas B.J."/>
            <person name="Pertea M."/>
            <person name="Feldblyum T.V."/>
            <person name="Utterback T.R."/>
            <person name="Shu C.L."/>
            <person name="Osoegawa K."/>
            <person name="de Jong P.J."/>
            <person name="Hrdy I."/>
            <person name="Horvathova L."/>
            <person name="Zubacova Z."/>
            <person name="Dolezal P."/>
            <person name="Malik S.B."/>
            <person name="Logsdon J.M. Jr."/>
            <person name="Henze K."/>
            <person name="Gupta A."/>
            <person name="Wang C.C."/>
            <person name="Dunne R.L."/>
            <person name="Upcroft J.A."/>
            <person name="Upcroft P."/>
            <person name="White O."/>
            <person name="Salzberg S.L."/>
            <person name="Tang P."/>
            <person name="Chiu C.-H."/>
            <person name="Lee Y.-S."/>
            <person name="Embley T.M."/>
            <person name="Coombs G.H."/>
            <person name="Mottram J.C."/>
            <person name="Tachezy J."/>
            <person name="Fraser-Liggett C.M."/>
            <person name="Johnson P.J."/>
        </authorList>
    </citation>
    <scope>NUCLEOTIDE SEQUENCE [LARGE SCALE GENOMIC DNA]</scope>
    <source>
        <strain evidence="3">G3</strain>
    </source>
</reference>
<sequence>MEEINMSSCSFISDGDDVASTGGDKVAMKQKQLELDHLTEVNTQLQNSIDSLKAQLKEAMDATASIGTMNNTITELKNQLAEYKEKEKNLTKELNAATTSAKEAEAKHQEDIQAVTAERDNLKAQLTAEADKYNKLRKERQQLKSQVEEKDTLLENCAMEIEETKTAKKKLRTKFATLGDKIQALETENAQLQVQITNAQNDKKALEQTIQALKAQIQAAQAGKEESEASINLLKKELEAKQHIINGFEEDLDSQREELIQMNSERDNIIGLVQKMHNGLQIAEQHIAKLTQENDSLNNKLKIQAKKAAKAVPATNDVAALTMPFEGEMGEKAAEYLKLQQYQPVQRAQLVINEAAKRLAEAENVAALKVQEVEELRNQLSAAVDGQTPYCQILDALLKELKNISSMESQINNAQYCKVDTAFIEFMAQKSAEIEPLIKEELLADPRFIPSDFFTTTDFNKRKEVIQDILKQNDMTGSILTASFLTNILLSNQLNALMGPLGQMEEISRLDVINGHDISDIPMLIQGLQAKIEKLKKQRTQVHNYLKKAQHDVQTLSKSENDLKTKVSQLQIQNESLTSENEVLKVKYQVANNELLLKKNEENLNQFAQKLKEEVDVQQSEAKEKTDKLESLLQQKTKECADLTNLIKKLQITLDETTKKQNKRFAKNEETLKKQLLEMQEQMEMLEEQLEAKKRKAKKTEKTLREQYDHQLKEMAVRYEEGKEALNKTIEDLKAKSDEAREMTKKLQEQSQDNEQKNQKLSSDNAALLLEKKNLSAQLQQLKSQIQKEKQQLQVQLAAKMMACETKVQTATNEVRAQEEKKLKNLLNIVCEQLGSVYGFDDSDFTEESLKQVVAHAKEDLDRLHYFQNEATKI</sequence>
<dbReference type="EMBL" id="DS113526">
    <property type="protein sequence ID" value="EAY02725.1"/>
    <property type="molecule type" value="Genomic_DNA"/>
</dbReference>
<name>A2EX66_TRIV3</name>
<dbReference type="KEGG" id="tva:4760565"/>
<feature type="region of interest" description="Disordered" evidence="2">
    <location>
        <begin position="738"/>
        <end position="760"/>
    </location>
</feature>
<feature type="coiled-coil region" evidence="1">
    <location>
        <begin position="28"/>
        <end position="307"/>
    </location>
</feature>
<dbReference type="SMR" id="A2EX66"/>
<protein>
    <submittedName>
        <fullName evidence="3">Uncharacterized protein</fullName>
    </submittedName>
</protein>
<dbReference type="PANTHER" id="PTHR10337:SF6">
    <property type="entry name" value="CENTROSOMAL PROTEIN OF 152 KDA"/>
    <property type="match status" value="1"/>
</dbReference>
<dbReference type="VEuPathDB" id="TrichDB:TVAG_465850"/>
<evidence type="ECO:0000256" key="2">
    <source>
        <dbReference type="SAM" id="MobiDB-lite"/>
    </source>
</evidence>
<feature type="coiled-coil region" evidence="1">
    <location>
        <begin position="345"/>
        <end position="379"/>
    </location>
</feature>
<reference evidence="3" key="1">
    <citation type="submission" date="2006-10" db="EMBL/GenBank/DDBJ databases">
        <authorList>
            <person name="Amadeo P."/>
            <person name="Zhao Q."/>
            <person name="Wortman J."/>
            <person name="Fraser-Liggett C."/>
            <person name="Carlton J."/>
        </authorList>
    </citation>
    <scope>NUCLEOTIDE SEQUENCE</scope>
    <source>
        <strain evidence="3">G3</strain>
    </source>
</reference>